<sequence>MDPIHAPCPDMAGMVSPDPEKRQRAVFLLGKLREKHGIRKRTYTPRPMNYTCTPTGCYEVNE</sequence>
<keyword evidence="2" id="KW-1185">Reference proteome</keyword>
<name>A0ABR9BKT3_9GAMM</name>
<organism evidence="1 2">
    <name type="scientific">Photobacterium arenosum</name>
    <dbReference type="NCBI Taxonomy" id="2774143"/>
    <lineage>
        <taxon>Bacteria</taxon>
        <taxon>Pseudomonadati</taxon>
        <taxon>Pseudomonadota</taxon>
        <taxon>Gammaproteobacteria</taxon>
        <taxon>Vibrionales</taxon>
        <taxon>Vibrionaceae</taxon>
        <taxon>Photobacterium</taxon>
    </lineage>
</organism>
<gene>
    <name evidence="1" type="ORF">IFO68_10825</name>
</gene>
<comment type="caution">
    <text evidence="1">The sequence shown here is derived from an EMBL/GenBank/DDBJ whole genome shotgun (WGS) entry which is preliminary data.</text>
</comment>
<evidence type="ECO:0000313" key="2">
    <source>
        <dbReference type="Proteomes" id="UP000649768"/>
    </source>
</evidence>
<proteinExistence type="predicted"/>
<dbReference type="Proteomes" id="UP000649768">
    <property type="component" value="Unassembled WGS sequence"/>
</dbReference>
<dbReference type="RefSeq" id="WP_192015895.1">
    <property type="nucleotide sequence ID" value="NZ_JACYTP010000005.1"/>
</dbReference>
<protein>
    <submittedName>
        <fullName evidence="1">Uncharacterized protein</fullName>
    </submittedName>
</protein>
<dbReference type="EMBL" id="JACYTP010000005">
    <property type="protein sequence ID" value="MBD8513167.1"/>
    <property type="molecule type" value="Genomic_DNA"/>
</dbReference>
<evidence type="ECO:0000313" key="1">
    <source>
        <dbReference type="EMBL" id="MBD8513167.1"/>
    </source>
</evidence>
<accession>A0ABR9BKT3</accession>
<reference evidence="1 2" key="1">
    <citation type="submission" date="2020-09" db="EMBL/GenBank/DDBJ databases">
        <title>Photobacterium sp. CAU 1568 isolated from sand of Sido Beach.</title>
        <authorList>
            <person name="Kim W."/>
        </authorList>
    </citation>
    <scope>NUCLEOTIDE SEQUENCE [LARGE SCALE GENOMIC DNA]</scope>
    <source>
        <strain evidence="1 2">CAU 1568</strain>
    </source>
</reference>